<evidence type="ECO:0000256" key="3">
    <source>
        <dbReference type="ARBA" id="ARBA00022630"/>
    </source>
</evidence>
<evidence type="ECO:0000259" key="6">
    <source>
        <dbReference type="PROSITE" id="PS00624"/>
    </source>
</evidence>
<dbReference type="PROSITE" id="PS00624">
    <property type="entry name" value="GMC_OXRED_2"/>
    <property type="match status" value="1"/>
</dbReference>
<dbReference type="GO" id="GO:0050660">
    <property type="term" value="F:flavin adenine dinucleotide binding"/>
    <property type="evidence" value="ECO:0007669"/>
    <property type="project" value="InterPro"/>
</dbReference>
<evidence type="ECO:0000256" key="4">
    <source>
        <dbReference type="ARBA" id="ARBA00022827"/>
    </source>
</evidence>
<feature type="binding site" evidence="5">
    <location>
        <position position="223"/>
    </location>
    <ligand>
        <name>FAD</name>
        <dbReference type="ChEBI" id="CHEBI:57692"/>
    </ligand>
</feature>
<dbReference type="AlphaFoldDB" id="A0A368DPA1"/>
<evidence type="ECO:0000313" key="7">
    <source>
        <dbReference type="EMBL" id="RCL73156.1"/>
    </source>
</evidence>
<keyword evidence="4 5" id="KW-0274">FAD</keyword>
<dbReference type="Proteomes" id="UP000253570">
    <property type="component" value="Unassembled WGS sequence"/>
</dbReference>
<dbReference type="EC" id="1.1.99.1" evidence="7"/>
<dbReference type="Gene3D" id="3.50.50.60">
    <property type="entry name" value="FAD/NAD(P)-binding domain"/>
    <property type="match status" value="1"/>
</dbReference>
<dbReference type="InterPro" id="IPR000172">
    <property type="entry name" value="GMC_OxRdtase_N"/>
</dbReference>
<dbReference type="SUPFAM" id="SSF51905">
    <property type="entry name" value="FAD/NAD(P)-binding domain"/>
    <property type="match status" value="1"/>
</dbReference>
<dbReference type="InterPro" id="IPR007867">
    <property type="entry name" value="GMC_OxRtase_C"/>
</dbReference>
<feature type="binding site" evidence="5">
    <location>
        <position position="88"/>
    </location>
    <ligand>
        <name>FAD</name>
        <dbReference type="ChEBI" id="CHEBI:57692"/>
    </ligand>
</feature>
<dbReference type="EMBL" id="QOQD01000009">
    <property type="protein sequence ID" value="RCL73156.1"/>
    <property type="molecule type" value="Genomic_DNA"/>
</dbReference>
<evidence type="ECO:0000256" key="5">
    <source>
        <dbReference type="PIRSR" id="PIRSR000137-2"/>
    </source>
</evidence>
<dbReference type="Pfam" id="PF05199">
    <property type="entry name" value="GMC_oxred_C"/>
    <property type="match status" value="1"/>
</dbReference>
<dbReference type="PANTHER" id="PTHR11552:SF147">
    <property type="entry name" value="CHOLINE DEHYDROGENASE, MITOCHONDRIAL"/>
    <property type="match status" value="1"/>
</dbReference>
<proteinExistence type="inferred from homology"/>
<dbReference type="GO" id="GO:0008812">
    <property type="term" value="F:choline dehydrogenase activity"/>
    <property type="evidence" value="ECO:0007669"/>
    <property type="project" value="UniProtKB-EC"/>
</dbReference>
<reference evidence="7 8" key="1">
    <citation type="journal article" date="2018" name="Microbiome">
        <title>Fine metagenomic profile of the Mediterranean stratified and mixed water columns revealed by assembly and recruitment.</title>
        <authorList>
            <person name="Haro-Moreno J.M."/>
            <person name="Lopez-Perez M."/>
            <person name="De La Torre J.R."/>
            <person name="Picazo A."/>
            <person name="Camacho A."/>
            <person name="Rodriguez-Valera F."/>
        </authorList>
    </citation>
    <scope>NUCLEOTIDE SEQUENCE [LARGE SCALE GENOMIC DNA]</scope>
    <source>
        <strain evidence="7">MED-G57</strain>
    </source>
</reference>
<keyword evidence="7" id="KW-0560">Oxidoreductase</keyword>
<dbReference type="Gene3D" id="3.30.560.10">
    <property type="entry name" value="Glucose Oxidase, domain 3"/>
    <property type="match status" value="1"/>
</dbReference>
<dbReference type="Pfam" id="PF00732">
    <property type="entry name" value="GMC_oxred_N"/>
    <property type="match status" value="1"/>
</dbReference>
<evidence type="ECO:0000313" key="8">
    <source>
        <dbReference type="Proteomes" id="UP000253570"/>
    </source>
</evidence>
<accession>A0A368DPA1</accession>
<dbReference type="SUPFAM" id="SSF54373">
    <property type="entry name" value="FAD-linked reductases, C-terminal domain"/>
    <property type="match status" value="1"/>
</dbReference>
<gene>
    <name evidence="7" type="ORF">DBW71_04225</name>
</gene>
<organism evidence="7 8">
    <name type="scientific">PS1 clade bacterium</name>
    <dbReference type="NCBI Taxonomy" id="2175152"/>
    <lineage>
        <taxon>Bacteria</taxon>
        <taxon>Pseudomonadati</taxon>
        <taxon>Pseudomonadota</taxon>
        <taxon>Alphaproteobacteria</taxon>
        <taxon>PS1 clade</taxon>
    </lineage>
</organism>
<comment type="similarity">
    <text evidence="2">Belongs to the GMC oxidoreductase family.</text>
</comment>
<feature type="domain" description="Glucose-methanol-choline oxidoreductase N-terminal" evidence="6">
    <location>
        <begin position="258"/>
        <end position="272"/>
    </location>
</feature>
<dbReference type="NCBIfam" id="NF002550">
    <property type="entry name" value="PRK02106.1"/>
    <property type="match status" value="1"/>
</dbReference>
<keyword evidence="3" id="KW-0285">Flavoprotein</keyword>
<evidence type="ECO:0000256" key="1">
    <source>
        <dbReference type="ARBA" id="ARBA00001974"/>
    </source>
</evidence>
<protein>
    <submittedName>
        <fullName evidence="7">Choline dehydrogenase</fullName>
        <ecNumber evidence="7">1.1.99.1</ecNumber>
    </submittedName>
</protein>
<dbReference type="InterPro" id="IPR012132">
    <property type="entry name" value="GMC_OxRdtase"/>
</dbReference>
<feature type="binding site" evidence="5">
    <location>
        <begin position="96"/>
        <end position="99"/>
    </location>
    <ligand>
        <name>FAD</name>
        <dbReference type="ChEBI" id="CHEBI:57692"/>
    </ligand>
</feature>
<comment type="cofactor">
    <cofactor evidence="1 5">
        <name>FAD</name>
        <dbReference type="ChEBI" id="CHEBI:57692"/>
    </cofactor>
</comment>
<dbReference type="PIRSF" id="PIRSF000137">
    <property type="entry name" value="Alcohol_oxidase"/>
    <property type="match status" value="1"/>
</dbReference>
<comment type="caution">
    <text evidence="7">The sequence shown here is derived from an EMBL/GenBank/DDBJ whole genome shotgun (WGS) entry which is preliminary data.</text>
</comment>
<dbReference type="InterPro" id="IPR036188">
    <property type="entry name" value="FAD/NAD-bd_sf"/>
</dbReference>
<name>A0A368DPA1_9PROT</name>
<dbReference type="PANTHER" id="PTHR11552">
    <property type="entry name" value="GLUCOSE-METHANOL-CHOLINE GMC OXIDOREDUCTASE"/>
    <property type="match status" value="1"/>
</dbReference>
<sequence>MGNSMVEKFDFIIVGSGSAGCVLANRLSKDPNNTVLLLESGGWDYSPWIHVPLGYGKHFENPKVNWMYHSEPEIETGNRKIFQPRGKVMGGSSSINGLVYIRGQAEDYDKWDPQKKYGWDYQSVLPYFRKSEHNHNIDNKFHGQNGELSVSSAVDRHVLADAFVESGVKSGYKLNKDFNGESQEGFGHLQMTINKGVRSSASNAFIRKIKGRKNLTICTRFHVNRVLFDGKVASGVEGVKKKRLLKYYANKEVILSAGAFNSPQILQLSGIGPKDLLERFNVNIVSALDGVGKNLQDHYNGRIIYKTSSNNTLNDVLKSPIKSIKEGFRYIFLKRGFLNMGSSVSAGFIKSKQSIKTPDLHISLILFSGDKAGSKLHKWSGFSIIIRLLRPKSVGSLKIKSRDPFTQPEITMKYFTHKDDRTKLVDAMKISREIMKSDPIKNYILEEFSPGNDITSDKSLEDFLSDKGGISYHPVGTCKMGDDKDAVVDFNLKVMGVQNLRVVDASIMPSITSGNTNAPVMMIAEKAADIILDNRSLRESH</sequence>
<evidence type="ECO:0000256" key="2">
    <source>
        <dbReference type="ARBA" id="ARBA00010790"/>
    </source>
</evidence>